<comment type="caution">
    <text evidence="3">The sequence shown here is derived from an EMBL/GenBank/DDBJ whole genome shotgun (WGS) entry which is preliminary data.</text>
</comment>
<evidence type="ECO:0008006" key="5">
    <source>
        <dbReference type="Google" id="ProtNLM"/>
    </source>
</evidence>
<organism evidence="3 4">
    <name type="scientific">Lachnellula hyalina</name>
    <dbReference type="NCBI Taxonomy" id="1316788"/>
    <lineage>
        <taxon>Eukaryota</taxon>
        <taxon>Fungi</taxon>
        <taxon>Dikarya</taxon>
        <taxon>Ascomycota</taxon>
        <taxon>Pezizomycotina</taxon>
        <taxon>Leotiomycetes</taxon>
        <taxon>Helotiales</taxon>
        <taxon>Lachnaceae</taxon>
        <taxon>Lachnellula</taxon>
    </lineage>
</organism>
<proteinExistence type="predicted"/>
<feature type="domain" description="RSE1/DDB1/CPSF1 second beta-propeller" evidence="2">
    <location>
        <begin position="570"/>
        <end position="849"/>
    </location>
</feature>
<dbReference type="InterPro" id="IPR015943">
    <property type="entry name" value="WD40/YVTN_repeat-like_dom_sf"/>
</dbReference>
<name>A0A8H8U2Q3_9HELO</name>
<dbReference type="InterPro" id="IPR011047">
    <property type="entry name" value="Quinoprotein_ADH-like_sf"/>
</dbReference>
<dbReference type="PANTHER" id="PTHR10644">
    <property type="entry name" value="DNA REPAIR/RNA PROCESSING CPSF FAMILY"/>
    <property type="match status" value="1"/>
</dbReference>
<dbReference type="Pfam" id="PF23726">
    <property type="entry name" value="Beta-prop_RSE1_2nd"/>
    <property type="match status" value="1"/>
</dbReference>
<evidence type="ECO:0000259" key="1">
    <source>
        <dbReference type="Pfam" id="PF10433"/>
    </source>
</evidence>
<accession>A0A8H8U2Q3</accession>
<gene>
    <name evidence="3" type="ORF">LHYA1_G001470</name>
</gene>
<dbReference type="SUPFAM" id="SSF50998">
    <property type="entry name" value="Quinoprotein alcohol dehydrogenase-like"/>
    <property type="match status" value="1"/>
</dbReference>
<dbReference type="RefSeq" id="XP_031008303.1">
    <property type="nucleotide sequence ID" value="XM_031146452.1"/>
</dbReference>
<dbReference type="Proteomes" id="UP000431533">
    <property type="component" value="Unassembled WGS sequence"/>
</dbReference>
<dbReference type="InterPro" id="IPR018846">
    <property type="entry name" value="Beta-prop_RSE1/DDB1/CPSF1_1st"/>
</dbReference>
<dbReference type="Pfam" id="PF10433">
    <property type="entry name" value="Beta-prop_RSE1_1st"/>
    <property type="match status" value="1"/>
</dbReference>
<sequence length="1360" mass="152386">MAFETNTLVNGEWTTRTLDINTVLKHFDQESKETNIRDLDIERAPTLGLLTQTVIRSPLVHWILPATLRHPERNDVAFIGDDFVQIRELRPDRQLWDVIRKENFGARIRNARVFGPTNAVDKEWNKKFPGTQIEDEDGDVGIHAEDDYQNGQHTRFPLSTQSIILQLDTGDTVFLSLRQSEAGKLEFVSSRHRVTKAMLGLQPGMHLAVDPSSRYMAVGCSEHIFAIYALHSQEELSRQHIQGSSLQPVKSKSCFIVQGIILKMEFLYPCAGDDTHIILIVLVVAKGRTRILRYEWETGNELANVRPGNQRGHLLTKEHQMPLLLIPLTVRSSFVLIYDTFMTVATGILEGYPKFFDFCHANDPPTNLYHGRGIPLWTSWTRPARRRAFTEHRDDIYIVREDGVVKILEIDSNIEEIIGADMTIGQLENNCGTALASLDFFLAAGSQTGDMLITGGDSCSGGTYLIRARQAPAFIEPIQNWSPAPDFITTYAADDQASLDGRGRRKRNTTPRPDKIYACAGKGSKGVITEFRYGLEAKLGLEMDYQIPIMEAWVLCPTFDSLDDDDDDVSLFLLSLSDHSAVLQLSGDARNIDNLEQEDTKFDLRYRTIAANMHRSFTIQVTEQTIVLMNGSQVHVHEKDEILRIREDSIVVGHGPAIEKALIHENLVLFTSRLDNSVYLQILEQKEVYMETDSMSEIEPETNVRTLGKYSSQVTSLAICQIVQDLYAIITEVHDDSIILIFEAIKITNREELKIPSTYVDDIRLEAFVSISVAYRIPGIVTVLCGTRNGYLLTMDVSESTFQITSSRCDRFGVSQTIVKRDVQPHSGEMFFVSCDSNTFVLASDRSVLPPSSRQRSPRWAINQVWLTDATKPGLQQPDISSIARLRPSSSGGADGGLLLVAGNQLLMAAFSTQPKSVPRHISVGGTPTRVLYSHNLGLLIVGAIVNNKTALLFIDPRTGEDLSAPWLKSDSGPADFISGLGRTGDRIYHLLEWSFTKEKKTWNHVIVATSSGRLLVVTTRTDIETGRNICFWTKYQFKLPGSEPIYSVTGTPEGLLWCSGNKLLCDTLDIKEKKFQRIAEYELPSPATAISYDNGIIYALTNSHSLEVLKLVLDDARGAKITRTHGDQITRNTLHHASVDRPLGRPIHLVSDKHCSVVGLWATQDTKADTLETVFEADLSHSVLKFRPGRCRPLWDPCWTSSSMSTISIAGDSAGHENIPRSAHRSEFLGLSIDGSLSQHTILEFTEWRFLRFFINLAIRSPKVCEFTYKDEPLPLEPLSAPKLMMHVDGDILKRCLAERNLEGLLRLGEETGEAAEIFPKFCELLQELHEGKLDEHADAAAYVEQAYTDLAFYLRPVL</sequence>
<evidence type="ECO:0000313" key="3">
    <source>
        <dbReference type="EMBL" id="TVY29516.1"/>
    </source>
</evidence>
<evidence type="ECO:0000259" key="2">
    <source>
        <dbReference type="Pfam" id="PF23726"/>
    </source>
</evidence>
<evidence type="ECO:0000313" key="4">
    <source>
        <dbReference type="Proteomes" id="UP000431533"/>
    </source>
</evidence>
<dbReference type="InterPro" id="IPR050358">
    <property type="entry name" value="RSE1/DDB1/CFT1"/>
</dbReference>
<feature type="domain" description="RSE1/DDB1/CPSF1 first beta-propeller" evidence="1">
    <location>
        <begin position="60"/>
        <end position="479"/>
    </location>
</feature>
<dbReference type="InterPro" id="IPR058543">
    <property type="entry name" value="Beta-prop_RSE1/DDB1/CPSF1_2nd"/>
</dbReference>
<dbReference type="Gene3D" id="2.130.10.10">
    <property type="entry name" value="YVTN repeat-like/Quinoprotein amine dehydrogenase"/>
    <property type="match status" value="2"/>
</dbReference>
<reference evidence="3 4" key="1">
    <citation type="submission" date="2018-05" db="EMBL/GenBank/DDBJ databases">
        <title>Genome sequencing and assembly of the regulated plant pathogen Lachnellula willkommii and related sister species for the development of diagnostic species identification markers.</title>
        <authorList>
            <person name="Giroux E."/>
            <person name="Bilodeau G."/>
        </authorList>
    </citation>
    <scope>NUCLEOTIDE SEQUENCE [LARGE SCALE GENOMIC DNA]</scope>
    <source>
        <strain evidence="3 4">CBS 185.66</strain>
    </source>
</reference>
<keyword evidence="4" id="KW-1185">Reference proteome</keyword>
<protein>
    <recommendedName>
        <fullName evidence="5">Cleavage/polyadenylation specificity factor A subunit N-terminal domain-containing protein</fullName>
    </recommendedName>
</protein>
<dbReference type="GeneID" id="41981668"/>
<dbReference type="EMBL" id="QGMH01000017">
    <property type="protein sequence ID" value="TVY29516.1"/>
    <property type="molecule type" value="Genomic_DNA"/>
</dbReference>
<dbReference type="OrthoDB" id="20774at2759"/>